<dbReference type="InterPro" id="IPR013097">
    <property type="entry name" value="Dabb"/>
</dbReference>
<gene>
    <name evidence="2" type="ORF">AFM12_17165</name>
</gene>
<dbReference type="STRING" id="1605367.AFM12_17165"/>
<keyword evidence="3" id="KW-1185">Reference proteome</keyword>
<name>A0A0P7BXZ3_9BACT</name>
<dbReference type="SUPFAM" id="SSF54909">
    <property type="entry name" value="Dimeric alpha+beta barrel"/>
    <property type="match status" value="1"/>
</dbReference>
<dbReference type="OrthoDB" id="7189263at2"/>
<dbReference type="InterPro" id="IPR011008">
    <property type="entry name" value="Dimeric_a/b-barrel"/>
</dbReference>
<reference evidence="2 3" key="1">
    <citation type="submission" date="2015-07" db="EMBL/GenBank/DDBJ databases">
        <title>The draft genome sequence of Leadbetterella sp. JN14-9.</title>
        <authorList>
            <person name="Liu Y."/>
            <person name="Du J."/>
            <person name="Shao Z."/>
        </authorList>
    </citation>
    <scope>NUCLEOTIDE SEQUENCE [LARGE SCALE GENOMIC DNA]</scope>
    <source>
        <strain evidence="2 3">JN14-9</strain>
    </source>
</reference>
<comment type="caution">
    <text evidence="2">The sequence shown here is derived from an EMBL/GenBank/DDBJ whole genome shotgun (WGS) entry which is preliminary data.</text>
</comment>
<protein>
    <submittedName>
        <fullName evidence="2">Transcription-repair coupling factor</fullName>
    </submittedName>
</protein>
<dbReference type="PROSITE" id="PS51502">
    <property type="entry name" value="S_R_A_B_BARREL"/>
    <property type="match status" value="1"/>
</dbReference>
<dbReference type="Gene3D" id="3.30.70.100">
    <property type="match status" value="1"/>
</dbReference>
<dbReference type="AlphaFoldDB" id="A0A0P7BXZ3"/>
<dbReference type="RefSeq" id="WP_055150846.1">
    <property type="nucleotide sequence ID" value="NZ_JXSZ01000013.1"/>
</dbReference>
<evidence type="ECO:0000259" key="1">
    <source>
        <dbReference type="PROSITE" id="PS51502"/>
    </source>
</evidence>
<dbReference type="EMBL" id="LGTQ01000013">
    <property type="protein sequence ID" value="KPM46961.1"/>
    <property type="molecule type" value="Genomic_DNA"/>
</dbReference>
<organism evidence="2 3">
    <name type="scientific">Jiulongibacter sediminis</name>
    <dbReference type="NCBI Taxonomy" id="1605367"/>
    <lineage>
        <taxon>Bacteria</taxon>
        <taxon>Pseudomonadati</taxon>
        <taxon>Bacteroidota</taxon>
        <taxon>Cytophagia</taxon>
        <taxon>Cytophagales</taxon>
        <taxon>Leadbetterellaceae</taxon>
        <taxon>Jiulongibacter</taxon>
    </lineage>
</organism>
<dbReference type="Proteomes" id="UP000050454">
    <property type="component" value="Unassembled WGS sequence"/>
</dbReference>
<evidence type="ECO:0000313" key="2">
    <source>
        <dbReference type="EMBL" id="KPM46961.1"/>
    </source>
</evidence>
<feature type="domain" description="Stress-response A/B barrel" evidence="1">
    <location>
        <begin position="7"/>
        <end position="102"/>
    </location>
</feature>
<evidence type="ECO:0000313" key="3">
    <source>
        <dbReference type="Proteomes" id="UP000050454"/>
    </source>
</evidence>
<sequence>MSIQKGFVHTVFFWLKEKNNEDHQKGLHAGLLKLAENELIATGFVGQPADTNREVIDSSYDFSITFIFKNKADQDAYQTHPKHLEFIDNCSQYWQKVLVYDAES</sequence>
<proteinExistence type="predicted"/>
<dbReference type="SMART" id="SM00886">
    <property type="entry name" value="Dabb"/>
    <property type="match status" value="1"/>
</dbReference>
<dbReference type="Pfam" id="PF07876">
    <property type="entry name" value="Dabb"/>
    <property type="match status" value="1"/>
</dbReference>
<accession>A0A0P7BXZ3</accession>